<sequence>MDYKIEKMDELNLVGKVERQHVNNVKVDKFWERCEKDGTLKVLLNHSTSINKEYFGIADGSSYDGDSYLYYIATPFCGKTIPRGFITKRLPSSLWIKFDCSDVGNEDVISQELWTKIYSDFFPTSIYEPAEYQLEVYSNGETEKGPEIWIAVKQKESI</sequence>
<name>A0ABQ1NIL4_9ENTE</name>
<protein>
    <recommendedName>
        <fullName evidence="1">AraC effector-binding domain-containing protein</fullName>
    </recommendedName>
</protein>
<dbReference type="InterPro" id="IPR053182">
    <property type="entry name" value="YobU-like_regulator"/>
</dbReference>
<dbReference type="RefSeq" id="WP_088268392.1">
    <property type="nucleotide sequence ID" value="NZ_BMKI01000001.1"/>
</dbReference>
<organism evidence="2 3">
    <name type="scientific">Enterococcus wangshanyuanii</name>
    <dbReference type="NCBI Taxonomy" id="2005703"/>
    <lineage>
        <taxon>Bacteria</taxon>
        <taxon>Bacillati</taxon>
        <taxon>Bacillota</taxon>
        <taxon>Bacilli</taxon>
        <taxon>Lactobacillales</taxon>
        <taxon>Enterococcaceae</taxon>
        <taxon>Enterococcus</taxon>
    </lineage>
</organism>
<feature type="domain" description="AraC effector-binding" evidence="1">
    <location>
        <begin position="1"/>
        <end position="153"/>
    </location>
</feature>
<dbReference type="InterPro" id="IPR029441">
    <property type="entry name" value="Cass2"/>
</dbReference>
<dbReference type="SUPFAM" id="SSF55136">
    <property type="entry name" value="Probable bacterial effector-binding domain"/>
    <property type="match status" value="1"/>
</dbReference>
<dbReference type="InterPro" id="IPR010499">
    <property type="entry name" value="AraC_E-bd"/>
</dbReference>
<evidence type="ECO:0000313" key="3">
    <source>
        <dbReference type="Proteomes" id="UP000630615"/>
    </source>
</evidence>
<comment type="caution">
    <text evidence="2">The sequence shown here is derived from an EMBL/GenBank/DDBJ whole genome shotgun (WGS) entry which is preliminary data.</text>
</comment>
<proteinExistence type="predicted"/>
<evidence type="ECO:0000259" key="1">
    <source>
        <dbReference type="SMART" id="SM00871"/>
    </source>
</evidence>
<dbReference type="Pfam" id="PF14526">
    <property type="entry name" value="Cass2"/>
    <property type="match status" value="1"/>
</dbReference>
<dbReference type="SMART" id="SM00871">
    <property type="entry name" value="AraC_E_bind"/>
    <property type="match status" value="1"/>
</dbReference>
<dbReference type="InterPro" id="IPR011256">
    <property type="entry name" value="Reg_factor_effector_dom_sf"/>
</dbReference>
<evidence type="ECO:0000313" key="2">
    <source>
        <dbReference type="EMBL" id="GGC78113.1"/>
    </source>
</evidence>
<dbReference type="PANTHER" id="PTHR36444:SF3">
    <property type="entry name" value="TRANSCRIPTIONAL ACTIVATOR, PUTATIVE-RELATED"/>
    <property type="match status" value="1"/>
</dbReference>
<gene>
    <name evidence="2" type="ORF">GCM10011573_04740</name>
</gene>
<dbReference type="Gene3D" id="3.20.80.10">
    <property type="entry name" value="Regulatory factor, effector binding domain"/>
    <property type="match status" value="1"/>
</dbReference>
<reference evidence="3" key="1">
    <citation type="journal article" date="2019" name="Int. J. Syst. Evol. Microbiol.">
        <title>The Global Catalogue of Microorganisms (GCM) 10K type strain sequencing project: providing services to taxonomists for standard genome sequencing and annotation.</title>
        <authorList>
            <consortium name="The Broad Institute Genomics Platform"/>
            <consortium name="The Broad Institute Genome Sequencing Center for Infectious Disease"/>
            <person name="Wu L."/>
            <person name="Ma J."/>
        </authorList>
    </citation>
    <scope>NUCLEOTIDE SEQUENCE [LARGE SCALE GENOMIC DNA]</scope>
    <source>
        <strain evidence="3">CGMCC 1.15942</strain>
    </source>
</reference>
<accession>A0ABQ1NIL4</accession>
<dbReference type="EMBL" id="BMKI01000001">
    <property type="protein sequence ID" value="GGC78113.1"/>
    <property type="molecule type" value="Genomic_DNA"/>
</dbReference>
<dbReference type="Proteomes" id="UP000630615">
    <property type="component" value="Unassembled WGS sequence"/>
</dbReference>
<dbReference type="PANTHER" id="PTHR36444">
    <property type="entry name" value="TRANSCRIPTIONAL REGULATOR PROTEIN YOBU-RELATED"/>
    <property type="match status" value="1"/>
</dbReference>
<keyword evidence="3" id="KW-1185">Reference proteome</keyword>